<evidence type="ECO:0000256" key="1">
    <source>
        <dbReference type="SAM" id="MobiDB-lite"/>
    </source>
</evidence>
<reference evidence="2 3" key="1">
    <citation type="submission" date="2024-05" db="EMBL/GenBank/DDBJ databases">
        <title>A draft genome resource for the thread blight pathogen Marasmius tenuissimus strain MS-2.</title>
        <authorList>
            <person name="Yulfo-Soto G.E."/>
            <person name="Baruah I.K."/>
            <person name="Amoako-Attah I."/>
            <person name="Bukari Y."/>
            <person name="Meinhardt L.W."/>
            <person name="Bailey B.A."/>
            <person name="Cohen S.P."/>
        </authorList>
    </citation>
    <scope>NUCLEOTIDE SEQUENCE [LARGE SCALE GENOMIC DNA]</scope>
    <source>
        <strain evidence="2 3">MS-2</strain>
    </source>
</reference>
<evidence type="ECO:0000313" key="2">
    <source>
        <dbReference type="EMBL" id="KAL0065548.1"/>
    </source>
</evidence>
<comment type="caution">
    <text evidence="2">The sequence shown here is derived from an EMBL/GenBank/DDBJ whole genome shotgun (WGS) entry which is preliminary data.</text>
</comment>
<sequence length="228" mass="26201">MHLSPETYEWWTTAVQRYWLIGYSVGRLATRYMFPLSVLYTETFSPLAYEDFVDEVLILEIFTHLIQNDFSLPHHGAIELLHQSKFFGAQEHQLSDNDPSYQQVLRLLSTGVLFQGTNADYSVWLPLSNNKTLLEWLSDHEGITVKKEDEDSEGETDPEFVVSPSKQQGSGNTFRDPMYVDYNPKKDGNNTIVVKREDIDDSELWTPQSPTPQYRGLGSIEEPLTLCD</sequence>
<organism evidence="2 3">
    <name type="scientific">Marasmius tenuissimus</name>
    <dbReference type="NCBI Taxonomy" id="585030"/>
    <lineage>
        <taxon>Eukaryota</taxon>
        <taxon>Fungi</taxon>
        <taxon>Dikarya</taxon>
        <taxon>Basidiomycota</taxon>
        <taxon>Agaricomycotina</taxon>
        <taxon>Agaricomycetes</taxon>
        <taxon>Agaricomycetidae</taxon>
        <taxon>Agaricales</taxon>
        <taxon>Marasmiineae</taxon>
        <taxon>Marasmiaceae</taxon>
        <taxon>Marasmius</taxon>
    </lineage>
</organism>
<protein>
    <submittedName>
        <fullName evidence="2">Uncharacterized protein</fullName>
    </submittedName>
</protein>
<feature type="compositionally biased region" description="Polar residues" evidence="1">
    <location>
        <begin position="164"/>
        <end position="173"/>
    </location>
</feature>
<name>A0ABR2ZW16_9AGAR</name>
<feature type="region of interest" description="Disordered" evidence="1">
    <location>
        <begin position="147"/>
        <end position="228"/>
    </location>
</feature>
<keyword evidence="3" id="KW-1185">Reference proteome</keyword>
<dbReference type="EMBL" id="JBBXMP010000046">
    <property type="protein sequence ID" value="KAL0065548.1"/>
    <property type="molecule type" value="Genomic_DNA"/>
</dbReference>
<evidence type="ECO:0000313" key="3">
    <source>
        <dbReference type="Proteomes" id="UP001437256"/>
    </source>
</evidence>
<dbReference type="Proteomes" id="UP001437256">
    <property type="component" value="Unassembled WGS sequence"/>
</dbReference>
<gene>
    <name evidence="2" type="ORF">AAF712_007459</name>
</gene>
<proteinExistence type="predicted"/>
<feature type="compositionally biased region" description="Basic and acidic residues" evidence="1">
    <location>
        <begin position="183"/>
        <end position="198"/>
    </location>
</feature>
<accession>A0ABR2ZW16</accession>